<feature type="domain" description="UspA" evidence="2">
    <location>
        <begin position="3"/>
        <end position="121"/>
    </location>
</feature>
<dbReference type="InterPro" id="IPR006016">
    <property type="entry name" value="UspA"/>
</dbReference>
<evidence type="ECO:0000259" key="2">
    <source>
        <dbReference type="Pfam" id="PF00582"/>
    </source>
</evidence>
<protein>
    <submittedName>
        <fullName evidence="3">Universal stress protein</fullName>
    </submittedName>
</protein>
<evidence type="ECO:0000313" key="4">
    <source>
        <dbReference type="Proteomes" id="UP001262889"/>
    </source>
</evidence>
<dbReference type="CDD" id="cd00293">
    <property type="entry name" value="USP-like"/>
    <property type="match status" value="1"/>
</dbReference>
<dbReference type="Proteomes" id="UP001262889">
    <property type="component" value="Unassembled WGS sequence"/>
</dbReference>
<dbReference type="SUPFAM" id="SSF52402">
    <property type="entry name" value="Adenine nucleotide alpha hydrolases-like"/>
    <property type="match status" value="2"/>
</dbReference>
<reference evidence="3 4" key="1">
    <citation type="submission" date="2023-09" db="EMBL/GenBank/DDBJ databases">
        <authorList>
            <person name="Rey-Velasco X."/>
        </authorList>
    </citation>
    <scope>NUCLEOTIDE SEQUENCE [LARGE SCALE GENOMIC DNA]</scope>
    <source>
        <strain evidence="3 4">F363</strain>
    </source>
</reference>
<organism evidence="3 4">
    <name type="scientific">Autumnicola tepida</name>
    <dbReference type="NCBI Taxonomy" id="3075595"/>
    <lineage>
        <taxon>Bacteria</taxon>
        <taxon>Pseudomonadati</taxon>
        <taxon>Bacteroidota</taxon>
        <taxon>Flavobacteriia</taxon>
        <taxon>Flavobacteriales</taxon>
        <taxon>Flavobacteriaceae</taxon>
        <taxon>Autumnicola</taxon>
    </lineage>
</organism>
<dbReference type="Pfam" id="PF00582">
    <property type="entry name" value="Usp"/>
    <property type="match status" value="1"/>
</dbReference>
<gene>
    <name evidence="3" type="ORF">RM553_15870</name>
</gene>
<feature type="compositionally biased region" description="Basic and acidic residues" evidence="1">
    <location>
        <begin position="58"/>
        <end position="68"/>
    </location>
</feature>
<feature type="region of interest" description="Disordered" evidence="1">
    <location>
        <begin position="49"/>
        <end position="68"/>
    </location>
</feature>
<proteinExistence type="predicted"/>
<sequence>MEKRILVPTNFSKHAWNALVYGFGLYKNIPCTFYVLNAYQSGSSLPEKFSLSKSSGRNAHEKAREESREGLEKILQGLSFRKENQRHQFETLSSSQPLPEAIQDAVDKHNIDLILMGSKGENVSINSAYENTVTAISEKIEKCPILVIPEESSPTTDVVREVVFPTSFRMIFKLKELTALMDIASSFKAGILVLYIDTDNKGLNKEQETNKKILKDYFSKFDCSFHTLTKTTISTGTRLFIESRQSDLLAIYKRKQGFFSKLFAQPFVEEIDFNPNIPVLVLKEND</sequence>
<evidence type="ECO:0000313" key="3">
    <source>
        <dbReference type="EMBL" id="MDT0644316.1"/>
    </source>
</evidence>
<dbReference type="RefSeq" id="WP_311535934.1">
    <property type="nucleotide sequence ID" value="NZ_JAVRHQ010000024.1"/>
</dbReference>
<keyword evidence="4" id="KW-1185">Reference proteome</keyword>
<comment type="caution">
    <text evidence="3">The sequence shown here is derived from an EMBL/GenBank/DDBJ whole genome shotgun (WGS) entry which is preliminary data.</text>
</comment>
<evidence type="ECO:0000256" key="1">
    <source>
        <dbReference type="SAM" id="MobiDB-lite"/>
    </source>
</evidence>
<dbReference type="EMBL" id="JAVRHQ010000024">
    <property type="protein sequence ID" value="MDT0644316.1"/>
    <property type="molecule type" value="Genomic_DNA"/>
</dbReference>
<name>A0ABU3CD90_9FLAO</name>
<dbReference type="Gene3D" id="3.40.50.12370">
    <property type="match status" value="1"/>
</dbReference>
<accession>A0ABU3CD90</accession>